<evidence type="ECO:0000256" key="1">
    <source>
        <dbReference type="SAM" id="Phobius"/>
    </source>
</evidence>
<proteinExistence type="predicted"/>
<reference evidence="3 4" key="1">
    <citation type="submission" date="2020-08" db="EMBL/GenBank/DDBJ databases">
        <title>Genomic Encyclopedia of Type Strains, Phase IV (KMG-IV): sequencing the most valuable type-strain genomes for metagenomic binning, comparative biology and taxonomic classification.</title>
        <authorList>
            <person name="Goeker M."/>
        </authorList>
    </citation>
    <scope>NUCLEOTIDE SEQUENCE [LARGE SCALE GENOMIC DNA]</scope>
    <source>
        <strain evidence="3 4">DSM 102189</strain>
    </source>
</reference>
<evidence type="ECO:0000256" key="2">
    <source>
        <dbReference type="SAM" id="SignalP"/>
    </source>
</evidence>
<feature type="chain" id="PRO_5033050553" evidence="2">
    <location>
        <begin position="21"/>
        <end position="162"/>
    </location>
</feature>
<dbReference type="AlphaFoldDB" id="A0A841L557"/>
<keyword evidence="2" id="KW-0732">Signal</keyword>
<feature type="transmembrane region" description="Helical" evidence="1">
    <location>
        <begin position="115"/>
        <end position="135"/>
    </location>
</feature>
<feature type="transmembrane region" description="Helical" evidence="1">
    <location>
        <begin position="61"/>
        <end position="79"/>
    </location>
</feature>
<feature type="transmembrane region" description="Helical" evidence="1">
    <location>
        <begin position="84"/>
        <end position="103"/>
    </location>
</feature>
<evidence type="ECO:0000313" key="4">
    <source>
        <dbReference type="Proteomes" id="UP000538147"/>
    </source>
</evidence>
<keyword evidence="1" id="KW-0472">Membrane</keyword>
<feature type="signal peptide" evidence="2">
    <location>
        <begin position="1"/>
        <end position="20"/>
    </location>
</feature>
<keyword evidence="4" id="KW-1185">Reference proteome</keyword>
<sequence>MHLLSAIGLAYQLLCFAMLAAGSRAAWQCGAHEARSAAVMLVVATAATWASNRHQYAAPELAMMVVDSLLFAGLAVLALRSHHFWPLWAAAFQLVTVLVHVAMLGQDDAGGPSSAWAYAIGLNFWSLPVLTAFLLGMRQAGSSVAADQAARHGIGYNIGGAA</sequence>
<keyword evidence="1" id="KW-1133">Transmembrane helix</keyword>
<protein>
    <submittedName>
        <fullName evidence="3">Uncharacterized protein</fullName>
    </submittedName>
</protein>
<name>A0A841L557_9SPHN</name>
<evidence type="ECO:0000313" key="3">
    <source>
        <dbReference type="EMBL" id="MBB6228019.1"/>
    </source>
</evidence>
<dbReference type="RefSeq" id="WP_184199590.1">
    <property type="nucleotide sequence ID" value="NZ_JACIIV010000014.1"/>
</dbReference>
<gene>
    <name evidence="3" type="ORF">FHS79_002201</name>
</gene>
<organism evidence="3 4">
    <name type="scientific">Polymorphobacter multimanifer</name>
    <dbReference type="NCBI Taxonomy" id="1070431"/>
    <lineage>
        <taxon>Bacteria</taxon>
        <taxon>Pseudomonadati</taxon>
        <taxon>Pseudomonadota</taxon>
        <taxon>Alphaproteobacteria</taxon>
        <taxon>Sphingomonadales</taxon>
        <taxon>Sphingosinicellaceae</taxon>
        <taxon>Polymorphobacter</taxon>
    </lineage>
</organism>
<dbReference type="EMBL" id="JACIIV010000014">
    <property type="protein sequence ID" value="MBB6228019.1"/>
    <property type="molecule type" value="Genomic_DNA"/>
</dbReference>
<comment type="caution">
    <text evidence="3">The sequence shown here is derived from an EMBL/GenBank/DDBJ whole genome shotgun (WGS) entry which is preliminary data.</text>
</comment>
<accession>A0A841L557</accession>
<dbReference type="Proteomes" id="UP000538147">
    <property type="component" value="Unassembled WGS sequence"/>
</dbReference>
<keyword evidence="1" id="KW-0812">Transmembrane</keyword>